<dbReference type="Gene3D" id="3.15.10.30">
    <property type="entry name" value="Haemolymph juvenile hormone binding protein"/>
    <property type="match status" value="1"/>
</dbReference>
<accession>A0ABM5JMG8</accession>
<evidence type="ECO:0000256" key="1">
    <source>
        <dbReference type="SAM" id="SignalP"/>
    </source>
</evidence>
<feature type="signal peptide" evidence="1">
    <location>
        <begin position="1"/>
        <end position="16"/>
    </location>
</feature>
<reference evidence="2" key="1">
    <citation type="submission" date="2025-05" db="UniProtKB">
        <authorList>
            <consortium name="EnsemblMetazoa"/>
        </authorList>
    </citation>
    <scope>IDENTIFICATION</scope>
</reference>
<dbReference type="PANTHER" id="PTHR11008">
    <property type="entry name" value="PROTEIN TAKEOUT-LIKE PROTEIN"/>
    <property type="match status" value="1"/>
</dbReference>
<dbReference type="RefSeq" id="XP_050499137.1">
    <property type="nucleotide sequence ID" value="XM_050643180.1"/>
</dbReference>
<proteinExistence type="predicted"/>
<protein>
    <recommendedName>
        <fullName evidence="4">Protein takeout-like</fullName>
    </recommendedName>
</protein>
<dbReference type="GeneID" id="126879865"/>
<dbReference type="InterPro" id="IPR010562">
    <property type="entry name" value="Haemolymph_juvenile_hormone-bd"/>
</dbReference>
<sequence length="244" mass="28036">MRRCIILLFVALFVECKKQLPPFVEPCNRNDPKMDECLARNIKNLQPRLAKGVPELYIPQFAPLIIEKAELEPNKHIKINMRNINLYHIENFTLIDIKYDAKKMHLDLSLEWDSIGVEADATMKGILLNLNLDASGHAEGNLTNIKASGSLDLDRVYRKGVEYLTIKKTDLKIIIGKYVAVLDGLFGGDNELSQKTNQILNEHYKLIIEEFTPVIEQIVKAVVYERHENLFKRIIPLDVLFPEK</sequence>
<evidence type="ECO:0000313" key="3">
    <source>
        <dbReference type="Proteomes" id="UP001652700"/>
    </source>
</evidence>
<keyword evidence="3" id="KW-1185">Reference proteome</keyword>
<evidence type="ECO:0008006" key="4">
    <source>
        <dbReference type="Google" id="ProtNLM"/>
    </source>
</evidence>
<dbReference type="PANTHER" id="PTHR11008:SF14">
    <property type="entry name" value="CIRCADIAN CLOCK-CONTROLLED PROTEIN-LIKE PROTEIN"/>
    <property type="match status" value="1"/>
</dbReference>
<organism evidence="2 3">
    <name type="scientific">Diabrotica virgifera virgifera</name>
    <name type="common">western corn rootworm</name>
    <dbReference type="NCBI Taxonomy" id="50390"/>
    <lineage>
        <taxon>Eukaryota</taxon>
        <taxon>Metazoa</taxon>
        <taxon>Ecdysozoa</taxon>
        <taxon>Arthropoda</taxon>
        <taxon>Hexapoda</taxon>
        <taxon>Insecta</taxon>
        <taxon>Pterygota</taxon>
        <taxon>Neoptera</taxon>
        <taxon>Endopterygota</taxon>
        <taxon>Coleoptera</taxon>
        <taxon>Polyphaga</taxon>
        <taxon>Cucujiformia</taxon>
        <taxon>Chrysomeloidea</taxon>
        <taxon>Chrysomelidae</taxon>
        <taxon>Galerucinae</taxon>
        <taxon>Diabroticina</taxon>
        <taxon>Diabroticites</taxon>
        <taxon>Diabrotica</taxon>
    </lineage>
</organism>
<dbReference type="Proteomes" id="UP001652700">
    <property type="component" value="Unplaced"/>
</dbReference>
<keyword evidence="1" id="KW-0732">Signal</keyword>
<dbReference type="EnsemblMetazoa" id="XM_050643180.1">
    <property type="protein sequence ID" value="XP_050499137.1"/>
    <property type="gene ID" value="LOC126879865"/>
</dbReference>
<dbReference type="SMART" id="SM00700">
    <property type="entry name" value="JHBP"/>
    <property type="match status" value="1"/>
</dbReference>
<name>A0ABM5JMG8_DIAVI</name>
<feature type="chain" id="PRO_5045192747" description="Protein takeout-like" evidence="1">
    <location>
        <begin position="17"/>
        <end position="244"/>
    </location>
</feature>
<evidence type="ECO:0000313" key="2">
    <source>
        <dbReference type="EnsemblMetazoa" id="XP_050499137.1"/>
    </source>
</evidence>
<dbReference type="InterPro" id="IPR038606">
    <property type="entry name" value="To_sf"/>
</dbReference>
<dbReference type="Pfam" id="PF06585">
    <property type="entry name" value="JHBP"/>
    <property type="match status" value="1"/>
</dbReference>